<keyword evidence="7" id="KW-1133">Transmembrane helix</keyword>
<keyword evidence="5" id="KW-0812">Transmembrane</keyword>
<evidence type="ECO:0000256" key="1">
    <source>
        <dbReference type="ARBA" id="ARBA00004323"/>
    </source>
</evidence>
<dbReference type="GO" id="GO:0000139">
    <property type="term" value="C:Golgi membrane"/>
    <property type="evidence" value="ECO:0007669"/>
    <property type="project" value="UniProtKB-SubCell"/>
</dbReference>
<organism evidence="12 13">
    <name type="scientific">Plutella xylostella</name>
    <name type="common">Diamondback moth</name>
    <name type="synonym">Plutella maculipennis</name>
    <dbReference type="NCBI Taxonomy" id="51655"/>
    <lineage>
        <taxon>Eukaryota</taxon>
        <taxon>Metazoa</taxon>
        <taxon>Ecdysozoa</taxon>
        <taxon>Arthropoda</taxon>
        <taxon>Hexapoda</taxon>
        <taxon>Insecta</taxon>
        <taxon>Pterygota</taxon>
        <taxon>Neoptera</taxon>
        <taxon>Endopterygota</taxon>
        <taxon>Lepidoptera</taxon>
        <taxon>Glossata</taxon>
        <taxon>Ditrysia</taxon>
        <taxon>Yponomeutoidea</taxon>
        <taxon>Plutellidae</taxon>
        <taxon>Plutella</taxon>
    </lineage>
</organism>
<evidence type="ECO:0000256" key="10">
    <source>
        <dbReference type="ARBA" id="ARBA00023180"/>
    </source>
</evidence>
<evidence type="ECO:0000256" key="9">
    <source>
        <dbReference type="ARBA" id="ARBA00023136"/>
    </source>
</evidence>
<name>A0A8S4G7U0_PLUXY</name>
<dbReference type="PANTHER" id="PTHR11214:SF379">
    <property type="entry name" value="HEXOSYLTRANSFERASE-RELATED"/>
    <property type="match status" value="1"/>
</dbReference>
<dbReference type="InterPro" id="IPR002659">
    <property type="entry name" value="Glyco_trans_31"/>
</dbReference>
<evidence type="ECO:0000256" key="7">
    <source>
        <dbReference type="ARBA" id="ARBA00022989"/>
    </source>
</evidence>
<evidence type="ECO:0000256" key="4">
    <source>
        <dbReference type="ARBA" id="ARBA00022679"/>
    </source>
</evidence>
<keyword evidence="3 11" id="KW-0328">Glycosyltransferase</keyword>
<keyword evidence="6" id="KW-0735">Signal-anchor</keyword>
<accession>A0A8S4G7U0</accession>
<dbReference type="AlphaFoldDB" id="A0A8S4G7U0"/>
<gene>
    <name evidence="12" type="ORF">PLXY2_LOCUS14198</name>
</gene>
<keyword evidence="4" id="KW-0808">Transferase</keyword>
<dbReference type="GO" id="GO:0016758">
    <property type="term" value="F:hexosyltransferase activity"/>
    <property type="evidence" value="ECO:0007669"/>
    <property type="project" value="InterPro"/>
</dbReference>
<reference evidence="12" key="1">
    <citation type="submission" date="2020-11" db="EMBL/GenBank/DDBJ databases">
        <authorList>
            <person name="Whiteford S."/>
        </authorList>
    </citation>
    <scope>NUCLEOTIDE SEQUENCE</scope>
</reference>
<keyword evidence="10" id="KW-0325">Glycoprotein</keyword>
<comment type="caution">
    <text evidence="12">The sequence shown here is derived from an EMBL/GenBank/DDBJ whole genome shotgun (WGS) entry which is preliminary data.</text>
</comment>
<keyword evidence="9" id="KW-0472">Membrane</keyword>
<dbReference type="FunFam" id="3.90.550.50:FF:000001">
    <property type="entry name" value="Hexosyltransferase"/>
    <property type="match status" value="1"/>
</dbReference>
<proteinExistence type="inferred from homology"/>
<evidence type="ECO:0000256" key="2">
    <source>
        <dbReference type="ARBA" id="ARBA00008661"/>
    </source>
</evidence>
<dbReference type="Proteomes" id="UP000653454">
    <property type="component" value="Unassembled WGS sequence"/>
</dbReference>
<dbReference type="Pfam" id="PF01762">
    <property type="entry name" value="Galactosyl_T"/>
    <property type="match status" value="1"/>
</dbReference>
<sequence>MCEGSQLLRELYHPGYSVAHAQLCPDRGRSMRLMMLICSAPSHFHRRLAIRLTWGYKANRRDIAVAFLLGQTESYRINQLIDQEDKLWGDVIRGQFIDTYSNMTLKTLSLLDWVSAYCQLVPRILKVDDDVFINVPKLLDFITAQADSVWTIWGNVRSTYSPNRERGSKYYVSKVIYPSKEYPPFASGPAYLMTSDVAQALRTAAYFERYFPLEDVFFTGLLAQKLLIRRKHAPEFAYSRLQDPDVFRHISIHGVSYLKQFYWWNKLFT</sequence>
<evidence type="ECO:0000256" key="8">
    <source>
        <dbReference type="ARBA" id="ARBA00023034"/>
    </source>
</evidence>
<evidence type="ECO:0000313" key="13">
    <source>
        <dbReference type="Proteomes" id="UP000653454"/>
    </source>
</evidence>
<dbReference type="EC" id="2.4.1.-" evidence="11"/>
<evidence type="ECO:0000256" key="5">
    <source>
        <dbReference type="ARBA" id="ARBA00022692"/>
    </source>
</evidence>
<dbReference type="Gene3D" id="3.90.550.50">
    <property type="match status" value="1"/>
</dbReference>
<evidence type="ECO:0000256" key="3">
    <source>
        <dbReference type="ARBA" id="ARBA00022676"/>
    </source>
</evidence>
<evidence type="ECO:0000256" key="6">
    <source>
        <dbReference type="ARBA" id="ARBA00022968"/>
    </source>
</evidence>
<keyword evidence="13" id="KW-1185">Reference proteome</keyword>
<dbReference type="EMBL" id="CAJHNJ030000119">
    <property type="protein sequence ID" value="CAG9135944.1"/>
    <property type="molecule type" value="Genomic_DNA"/>
</dbReference>
<protein>
    <recommendedName>
        <fullName evidence="11">Hexosyltransferase</fullName>
        <ecNumber evidence="11">2.4.1.-</ecNumber>
    </recommendedName>
</protein>
<comment type="subcellular location">
    <subcellularLocation>
        <location evidence="1 11">Golgi apparatus membrane</location>
        <topology evidence="1 11">Single-pass type II membrane protein</topology>
    </subcellularLocation>
</comment>
<keyword evidence="8 11" id="KW-0333">Golgi apparatus</keyword>
<evidence type="ECO:0000256" key="11">
    <source>
        <dbReference type="RuleBase" id="RU363063"/>
    </source>
</evidence>
<evidence type="ECO:0000313" key="12">
    <source>
        <dbReference type="EMBL" id="CAG9135944.1"/>
    </source>
</evidence>
<comment type="similarity">
    <text evidence="2 11">Belongs to the glycosyltransferase 31 family.</text>
</comment>
<dbReference type="PANTHER" id="PTHR11214">
    <property type="entry name" value="BETA-1,3-N-ACETYLGLUCOSAMINYLTRANSFERASE"/>
    <property type="match status" value="1"/>
</dbReference>
<dbReference type="GO" id="GO:0006493">
    <property type="term" value="P:protein O-linked glycosylation"/>
    <property type="evidence" value="ECO:0007669"/>
    <property type="project" value="TreeGrafter"/>
</dbReference>